<organism evidence="3 4">
    <name type="scientific">Litorisediminicola beolgyonensis</name>
    <dbReference type="NCBI Taxonomy" id="1173614"/>
    <lineage>
        <taxon>Bacteria</taxon>
        <taxon>Pseudomonadati</taxon>
        <taxon>Pseudomonadota</taxon>
        <taxon>Alphaproteobacteria</taxon>
        <taxon>Rhodobacterales</taxon>
        <taxon>Paracoccaceae</taxon>
        <taxon>Litorisediminicola</taxon>
    </lineage>
</organism>
<evidence type="ECO:0000256" key="1">
    <source>
        <dbReference type="SAM" id="MobiDB-lite"/>
    </source>
</evidence>
<evidence type="ECO:0000313" key="3">
    <source>
        <dbReference type="EMBL" id="MFD1343833.1"/>
    </source>
</evidence>
<keyword evidence="4" id="KW-1185">Reference proteome</keyword>
<evidence type="ECO:0000256" key="2">
    <source>
        <dbReference type="SAM" id="Phobius"/>
    </source>
</evidence>
<keyword evidence="2" id="KW-1133">Transmembrane helix</keyword>
<evidence type="ECO:0000313" key="4">
    <source>
        <dbReference type="Proteomes" id="UP001597135"/>
    </source>
</evidence>
<name>A0ABW3ZMF9_9RHOB</name>
<keyword evidence="2" id="KW-0472">Membrane</keyword>
<feature type="transmembrane region" description="Helical" evidence="2">
    <location>
        <begin position="203"/>
        <end position="224"/>
    </location>
</feature>
<comment type="caution">
    <text evidence="3">The sequence shown here is derived from an EMBL/GenBank/DDBJ whole genome shotgun (WGS) entry which is preliminary data.</text>
</comment>
<feature type="transmembrane region" description="Helical" evidence="2">
    <location>
        <begin position="230"/>
        <end position="253"/>
    </location>
</feature>
<protein>
    <submittedName>
        <fullName evidence="3">Uncharacterized protein</fullName>
    </submittedName>
</protein>
<dbReference type="EMBL" id="JBHTMU010000032">
    <property type="protein sequence ID" value="MFD1343833.1"/>
    <property type="molecule type" value="Genomic_DNA"/>
</dbReference>
<dbReference type="RefSeq" id="WP_386805116.1">
    <property type="nucleotide sequence ID" value="NZ_JBHTMU010000032.1"/>
</dbReference>
<dbReference type="Proteomes" id="UP001597135">
    <property type="component" value="Unassembled WGS sequence"/>
</dbReference>
<reference evidence="4" key="1">
    <citation type="journal article" date="2019" name="Int. J. Syst. Evol. Microbiol.">
        <title>The Global Catalogue of Microorganisms (GCM) 10K type strain sequencing project: providing services to taxonomists for standard genome sequencing and annotation.</title>
        <authorList>
            <consortium name="The Broad Institute Genomics Platform"/>
            <consortium name="The Broad Institute Genome Sequencing Center for Infectious Disease"/>
            <person name="Wu L."/>
            <person name="Ma J."/>
        </authorList>
    </citation>
    <scope>NUCLEOTIDE SEQUENCE [LARGE SCALE GENOMIC DNA]</scope>
    <source>
        <strain evidence="4">CCUG 62953</strain>
    </source>
</reference>
<sequence length="337" mass="36726">MADFDSGHLFLTYLIPIKAGGPKDDVSYRQKVRIELARLPPAHQSPATQKTKYAAPFARNTRTHFARMFVLDDVVSNGRNRQDVLVATVRGVNTIDPEHVDRLNSAYLVFTADIDAVEEDGDPLPATLSPERQKRARLSYARLLWDTMGEEIEAIFGNCHGFESVTSAAEFGAYLERCHVETTMPYHDYYLELPKFNDLPLKLLIGVVAVPAAVAVLALVLALFGMGSLWGLSTLLIAVVGIVATVAAFIGAVRYANANGAKPLAPGRHDDLRTVLKALYTQQAFADFVADHQGESPERLHAAFGDFIARHAPGDVAQPTQRPGVISSAAPQPQARV</sequence>
<gene>
    <name evidence="3" type="ORF">ACFQ4E_15505</name>
</gene>
<accession>A0ABW3ZMF9</accession>
<proteinExistence type="predicted"/>
<feature type="region of interest" description="Disordered" evidence="1">
    <location>
        <begin position="317"/>
        <end position="337"/>
    </location>
</feature>
<keyword evidence="2" id="KW-0812">Transmembrane</keyword>